<feature type="transmembrane region" description="Helical" evidence="7">
    <location>
        <begin position="205"/>
        <end position="224"/>
    </location>
</feature>
<comment type="pathway">
    <text evidence="2">Cell wall biogenesis; lipoteichoic acid biosynthesis.</text>
</comment>
<gene>
    <name evidence="9" type="ORF">DWV06_07930</name>
</gene>
<evidence type="ECO:0000256" key="4">
    <source>
        <dbReference type="ARBA" id="ARBA00022692"/>
    </source>
</evidence>
<evidence type="ECO:0000256" key="6">
    <source>
        <dbReference type="ARBA" id="ARBA00023136"/>
    </source>
</evidence>
<evidence type="ECO:0000313" key="10">
    <source>
        <dbReference type="Proteomes" id="UP000255036"/>
    </source>
</evidence>
<feature type="transmembrane region" description="Helical" evidence="7">
    <location>
        <begin position="68"/>
        <end position="91"/>
    </location>
</feature>
<evidence type="ECO:0000313" key="9">
    <source>
        <dbReference type="EMBL" id="RDU23776.1"/>
    </source>
</evidence>
<dbReference type="OrthoDB" id="243547at2"/>
<dbReference type="PANTHER" id="PTHR47371">
    <property type="entry name" value="LIPOTEICHOIC ACID SYNTHASE"/>
    <property type="match status" value="1"/>
</dbReference>
<evidence type="ECO:0000256" key="1">
    <source>
        <dbReference type="ARBA" id="ARBA00004651"/>
    </source>
</evidence>
<protein>
    <submittedName>
        <fullName evidence="9">Alkaline phosphatase family protein</fullName>
    </submittedName>
</protein>
<dbReference type="GO" id="GO:0005886">
    <property type="term" value="C:plasma membrane"/>
    <property type="evidence" value="ECO:0007669"/>
    <property type="project" value="UniProtKB-SubCell"/>
</dbReference>
<evidence type="ECO:0000256" key="3">
    <source>
        <dbReference type="ARBA" id="ARBA00022475"/>
    </source>
</evidence>
<keyword evidence="4 7" id="KW-0812">Transmembrane</keyword>
<dbReference type="InterPro" id="IPR050448">
    <property type="entry name" value="OpgB/LTA_synthase_biosynth"/>
</dbReference>
<dbReference type="InterPro" id="IPR017850">
    <property type="entry name" value="Alkaline_phosphatase_core_sf"/>
</dbReference>
<keyword evidence="6 7" id="KW-0472">Membrane</keyword>
<feature type="transmembrane region" description="Helical" evidence="7">
    <location>
        <begin position="123"/>
        <end position="142"/>
    </location>
</feature>
<keyword evidence="10" id="KW-1185">Reference proteome</keyword>
<reference evidence="9 10" key="1">
    <citation type="submission" date="2018-07" db="EMBL/GenBank/DDBJ databases">
        <title>Anaerosacharophilus polymeroproducens gen. nov. sp. nov., an anaerobic bacterium isolated from salt field.</title>
        <authorList>
            <person name="Kim W."/>
            <person name="Yang S.-H."/>
            <person name="Oh J."/>
            <person name="Lee J.-H."/>
            <person name="Kwon K.K."/>
        </authorList>
    </citation>
    <scope>NUCLEOTIDE SEQUENCE [LARGE SCALE GENOMIC DNA]</scope>
    <source>
        <strain evidence="9 10">MCWD5</strain>
    </source>
</reference>
<feature type="transmembrane region" description="Helical" evidence="7">
    <location>
        <begin position="12"/>
        <end position="32"/>
    </location>
</feature>
<dbReference type="AlphaFoldDB" id="A0A371AW30"/>
<dbReference type="SUPFAM" id="SSF53649">
    <property type="entry name" value="Alkaline phosphatase-like"/>
    <property type="match status" value="1"/>
</dbReference>
<dbReference type="Pfam" id="PF00884">
    <property type="entry name" value="Sulfatase"/>
    <property type="match status" value="1"/>
</dbReference>
<evidence type="ECO:0000259" key="8">
    <source>
        <dbReference type="Pfam" id="PF00884"/>
    </source>
</evidence>
<proteinExistence type="predicted"/>
<dbReference type="PANTHER" id="PTHR47371:SF3">
    <property type="entry name" value="PHOSPHOGLYCEROL TRANSFERASE I"/>
    <property type="match status" value="1"/>
</dbReference>
<comment type="subcellular location">
    <subcellularLocation>
        <location evidence="1">Cell membrane</location>
        <topology evidence="1">Multi-pass membrane protein</topology>
    </subcellularLocation>
</comment>
<keyword evidence="5 7" id="KW-1133">Transmembrane helix</keyword>
<feature type="domain" description="Sulfatase N-terminal" evidence="8">
    <location>
        <begin position="295"/>
        <end position="592"/>
    </location>
</feature>
<evidence type="ECO:0000256" key="2">
    <source>
        <dbReference type="ARBA" id="ARBA00004936"/>
    </source>
</evidence>
<dbReference type="RefSeq" id="WP_115481645.1">
    <property type="nucleotide sequence ID" value="NZ_QRCT01000019.1"/>
</dbReference>
<keyword evidence="3" id="KW-1003">Cell membrane</keyword>
<accession>A0A371AW30</accession>
<dbReference type="Proteomes" id="UP000255036">
    <property type="component" value="Unassembled WGS sequence"/>
</dbReference>
<comment type="caution">
    <text evidence="9">The sequence shown here is derived from an EMBL/GenBank/DDBJ whole genome shotgun (WGS) entry which is preliminary data.</text>
</comment>
<feature type="transmembrane region" description="Helical" evidence="7">
    <location>
        <begin position="38"/>
        <end position="56"/>
    </location>
</feature>
<evidence type="ECO:0000256" key="5">
    <source>
        <dbReference type="ARBA" id="ARBA00022989"/>
    </source>
</evidence>
<feature type="transmembrane region" description="Helical" evidence="7">
    <location>
        <begin position="177"/>
        <end position="193"/>
    </location>
</feature>
<feature type="transmembrane region" description="Helical" evidence="7">
    <location>
        <begin position="97"/>
        <end position="116"/>
    </location>
</feature>
<dbReference type="EMBL" id="QRCT01000019">
    <property type="protein sequence ID" value="RDU23776.1"/>
    <property type="molecule type" value="Genomic_DNA"/>
</dbReference>
<evidence type="ECO:0000256" key="7">
    <source>
        <dbReference type="SAM" id="Phobius"/>
    </source>
</evidence>
<dbReference type="CDD" id="cd16015">
    <property type="entry name" value="LTA_synthase"/>
    <property type="match status" value="1"/>
</dbReference>
<name>A0A371AW30_9FIRM</name>
<sequence length="664" mass="77713">MSFNKDIRKNIIKVLITIVILILYLKLLSYGSFTIFNIKKLCCSVLVIASIALIWIKNPLNEKWNQILAWILFWLSPLVSYALIEFFNGTFFFKMELLSIFLNLFIYITLLLLFLLITNRVKIAPLILLWTSFLFGIISFNVCVFRGSALVVSDFAAISTAASVADEYHFKMREMDYFIFFSYLLFSVAICKVKYHKKLNWKIRVANLAVFLLLAGYFVNTFYLTNQTVKWNYGISIWNPQKTYRKIGTALTLAISGKFLFPEKPDGYTVEKVREITQPYIEKKEKESQISAESPNVIVIMNEAFSDFSMIGDFKVNQDYLPFFRSLKENTIKGKAYVSVLGGRTANSEFEFLTGTTLAFFPKSSVPLQLYVKKKIPSINYIFRDQGYSGISALHPYKPEGWGRNKAYPLLGFDSFITRDAFKDPELVRKYISDKEDFNKVIEEYENSQKESSAPFYMFNVTMQNHGGYSTNYDNLPRIIKVTDKELNQEQFQVNEVENYLNLIKKSDSAFEYLIKYFEKVDRPTIIVMYGDHQPLIAKFQKRLSERDGSSEKLYNYQVPFIIWANYEIDKKKIEKTSLNYLSSHLMDIAGVQKTAYQEYLLDLYHEIPVINAFGYFGSDGKFYEFDDMKSPYYEKIKEYRYLQYNQMFDTKNRIDAFFFLNKE</sequence>
<dbReference type="InterPro" id="IPR000917">
    <property type="entry name" value="Sulfatase_N"/>
</dbReference>
<organism evidence="9 10">
    <name type="scientific">Anaerosacchariphilus polymeriproducens</name>
    <dbReference type="NCBI Taxonomy" id="1812858"/>
    <lineage>
        <taxon>Bacteria</taxon>
        <taxon>Bacillati</taxon>
        <taxon>Bacillota</taxon>
        <taxon>Clostridia</taxon>
        <taxon>Lachnospirales</taxon>
        <taxon>Lachnospiraceae</taxon>
        <taxon>Anaerosacchariphilus</taxon>
    </lineage>
</organism>
<dbReference type="Gene3D" id="3.40.720.10">
    <property type="entry name" value="Alkaline Phosphatase, subunit A"/>
    <property type="match status" value="1"/>
</dbReference>